<dbReference type="SUPFAM" id="SSF75217">
    <property type="entry name" value="alpha/beta knot"/>
    <property type="match status" value="1"/>
</dbReference>
<dbReference type="PANTHER" id="PTHR12029:SF11">
    <property type="entry name" value="METHYLTRANSFERASE TARBP1-RELATED"/>
    <property type="match status" value="1"/>
</dbReference>
<dbReference type="OrthoDB" id="241340at2759"/>
<dbReference type="InterPro" id="IPR001537">
    <property type="entry name" value="SpoU_MeTrfase"/>
</dbReference>
<dbReference type="Proteomes" id="UP001152798">
    <property type="component" value="Chromosome 3"/>
</dbReference>
<dbReference type="EMBL" id="OV725079">
    <property type="protein sequence ID" value="CAH1396741.1"/>
    <property type="molecule type" value="Genomic_DNA"/>
</dbReference>
<dbReference type="GO" id="GO:0016423">
    <property type="term" value="F:tRNA (guanine) methyltransferase activity"/>
    <property type="evidence" value="ECO:0007669"/>
    <property type="project" value="InterPro"/>
</dbReference>
<keyword evidence="5" id="KW-1185">Reference proteome</keyword>
<dbReference type="InterPro" id="IPR029026">
    <property type="entry name" value="tRNA_m1G_MTases_N"/>
</dbReference>
<dbReference type="Gene3D" id="3.40.1280.10">
    <property type="match status" value="1"/>
</dbReference>
<dbReference type="CDD" id="cd18091">
    <property type="entry name" value="SpoU-like_TRM3-like"/>
    <property type="match status" value="1"/>
</dbReference>
<evidence type="ECO:0000313" key="5">
    <source>
        <dbReference type="Proteomes" id="UP001152798"/>
    </source>
</evidence>
<protein>
    <recommendedName>
        <fullName evidence="3">tRNA/rRNA methyltransferase SpoU type domain-containing protein</fullName>
    </recommendedName>
</protein>
<keyword evidence="2" id="KW-0808">Transferase</keyword>
<dbReference type="GO" id="GO:0030488">
    <property type="term" value="P:tRNA methylation"/>
    <property type="evidence" value="ECO:0007669"/>
    <property type="project" value="InterPro"/>
</dbReference>
<dbReference type="InterPro" id="IPR029028">
    <property type="entry name" value="Alpha/beta_knot_MTases"/>
</dbReference>
<evidence type="ECO:0000256" key="2">
    <source>
        <dbReference type="ARBA" id="ARBA00022679"/>
    </source>
</evidence>
<dbReference type="InterPro" id="IPR045330">
    <property type="entry name" value="TRM3/TARBP1"/>
</dbReference>
<feature type="domain" description="tRNA/rRNA methyltransferase SpoU type" evidence="3">
    <location>
        <begin position="1327"/>
        <end position="1469"/>
    </location>
</feature>
<organism evidence="4 5">
    <name type="scientific">Nezara viridula</name>
    <name type="common">Southern green stink bug</name>
    <name type="synonym">Cimex viridulus</name>
    <dbReference type="NCBI Taxonomy" id="85310"/>
    <lineage>
        <taxon>Eukaryota</taxon>
        <taxon>Metazoa</taxon>
        <taxon>Ecdysozoa</taxon>
        <taxon>Arthropoda</taxon>
        <taxon>Hexapoda</taxon>
        <taxon>Insecta</taxon>
        <taxon>Pterygota</taxon>
        <taxon>Neoptera</taxon>
        <taxon>Paraneoptera</taxon>
        <taxon>Hemiptera</taxon>
        <taxon>Heteroptera</taxon>
        <taxon>Panheteroptera</taxon>
        <taxon>Pentatomomorpha</taxon>
        <taxon>Pentatomoidea</taxon>
        <taxon>Pentatomidae</taxon>
        <taxon>Pentatominae</taxon>
        <taxon>Nezara</taxon>
    </lineage>
</organism>
<dbReference type="PANTHER" id="PTHR12029">
    <property type="entry name" value="RNA METHYLTRANSFERASE"/>
    <property type="match status" value="1"/>
</dbReference>
<keyword evidence="1" id="KW-0489">Methyltransferase</keyword>
<proteinExistence type="predicted"/>
<accession>A0A9P0H7G8</accession>
<dbReference type="InterPro" id="IPR016024">
    <property type="entry name" value="ARM-type_fold"/>
</dbReference>
<evidence type="ECO:0000259" key="3">
    <source>
        <dbReference type="Pfam" id="PF00588"/>
    </source>
</evidence>
<name>A0A9P0H7G8_NEZVI</name>
<dbReference type="SUPFAM" id="SSF48371">
    <property type="entry name" value="ARM repeat"/>
    <property type="match status" value="1"/>
</dbReference>
<dbReference type="InterPro" id="IPR044748">
    <property type="entry name" value="Trm3/TARBP1_C"/>
</dbReference>
<evidence type="ECO:0000313" key="4">
    <source>
        <dbReference type="EMBL" id="CAH1396741.1"/>
    </source>
</evidence>
<reference evidence="4" key="1">
    <citation type="submission" date="2022-01" db="EMBL/GenBank/DDBJ databases">
        <authorList>
            <person name="King R."/>
        </authorList>
    </citation>
    <scope>NUCLEOTIDE SEQUENCE</scope>
</reference>
<dbReference type="Pfam" id="PF00588">
    <property type="entry name" value="SpoU_methylase"/>
    <property type="match status" value="1"/>
</dbReference>
<gene>
    <name evidence="4" type="ORF">NEZAVI_LOCUS6751</name>
</gene>
<sequence>MRTDSSYVPISDMFDLLEKITYIEDKTVDKLLQSTVSDLKGDRSIVNLKALDYFLLFRSKSKEIPIYSYENVIYESIDLLKYITDKDATARALLGSVIENCLPLISKTNLKEVFLKLVNFVDTNLCCIAGKVIDQADDYTNLSHSLHVLERICSFISTNSMDQLQFPNTLRTTLISLVPNLSIEVARKIFVSVLPKFILSQESNTILELIWSQLFRLGSMCESGENCVGKQLFYLCLLCDNFITVSHCKLCFPLYDKPDFWAIILKGLYNEDSIVRKQSLFLLKLYIEKLEECDLNIELDIFYWDTRHKVQLIEFWNKIFTFLELVEEKQTHLITPALKGFEGLHSLCSINKKVFYTWLLCVFIRLLKHPSHIIVKWSLVEFCNLDIDILFHDAKCKELLSCFFNALNNMFLFNEEKNSNSNFNHEDILKNWFTSIADKDSSGILFECVLDCLASISWGPVPLFYITSAISKIPPKSLLNNNCLNHLKKILIVSLKNQNIYIRSAIQCRLLKCICNLTSIDVDFMEIINIFGLFNSNESLKRGTGIWQKCVDWIENILPSEITTFFTICSNKIFKSNEPEAVETSNSIQSFSRMLVLMADSNKFPFEEDLKFFIDSIFEQFYECDKRIYSCLKVQDNCLEFCQYIISECSYYPDQSIKGNRLICLIDNRVIDLLHYIEVRMQKGPIENMQIATLYEKTFYKIINNKYLTMGNFKTLNILKIALHSLTLNLTSFHEYLSLKIIFHCYTYSMLNNDNFNCTFFENDIIHSIFERRLFGKNLSQLTPTVDPLFNTRGKLVSEIMHTLWCIFTYYLEKHSDLQVFFEVFPISLLIDAAFKAVNEDGKQSLVPILKSFVYLLPLHKNVEDIQKFILITWNSCFELRKTELFWLAINEWMRMVYQDGIASNSDYHQLISDYAVKIMDLGGELTGLVGIFFYHCQNLSFIQQFSAIISKGLVFSVILRKDKRMELDVSHYIMKLIESGSMESFGSEIVLKTDREVRLKILHLLLTLSNVEHRNQLIVQVIQELISYDEELSKNNNRYFNDSLIHRKKNKLLQALLILENYIHQNASCQFEDLPEIIYKWTLQSLIGCSQQPSIRYQLEWLFIRLTIHHPSFLNSFWDHFTNAGNERLGSMCSFISIAYHLSIVLNENKFIEQCVEHFLPWCMSQNFNIRLYAQVLLSKLWNLHPEISKKFHCISKNQWKIYEHEGNILVNAKKMENDFYFSVFHPINHFTLQTIYWDLPRLSNISVEEWIHPDILKKYPDLCIQNISVDIEKSLTSCISPVWVIKNSGNPDDKNDGSKIQKKFVPWKAMFEGHEEDINSQKGGLILVASLVDKAANLGGLARTCEVFGAKELVVSNLEVRKEKEFIGLSMTAEKHLRISEVKTYNLAEYLKSMKKMGYSLIGAEQTTGSVSLTSYSFPDKCVLLLGSEKEGISPNLLPLLEEYIEIPQLGLVRSLNVHVTGAIFLWEYSKQHLLCNR</sequence>
<evidence type="ECO:0000256" key="1">
    <source>
        <dbReference type="ARBA" id="ARBA00022603"/>
    </source>
</evidence>
<dbReference type="GO" id="GO:0003723">
    <property type="term" value="F:RNA binding"/>
    <property type="evidence" value="ECO:0007669"/>
    <property type="project" value="InterPro"/>
</dbReference>